<proteinExistence type="inferred from homology"/>
<dbReference type="InterPro" id="IPR036225">
    <property type="entry name" value="SRP/SRP_N"/>
</dbReference>
<dbReference type="GO" id="GO:0006614">
    <property type="term" value="P:SRP-dependent cotranslational protein targeting to membrane"/>
    <property type="evidence" value="ECO:0007669"/>
    <property type="project" value="InterPro"/>
</dbReference>
<dbReference type="InterPro" id="IPR013822">
    <property type="entry name" value="Signal_recog_particl_SRP54_hlx"/>
</dbReference>
<dbReference type="PANTHER" id="PTHR43134:SF1">
    <property type="entry name" value="SIGNAL RECOGNITION PARTICLE RECEPTOR SUBUNIT ALPHA"/>
    <property type="match status" value="1"/>
</dbReference>
<keyword evidence="7" id="KW-0342">GTP-binding</keyword>
<dbReference type="SUPFAM" id="SSF47364">
    <property type="entry name" value="Domain of the SRP/SRP receptor G-proteins"/>
    <property type="match status" value="1"/>
</dbReference>
<evidence type="ECO:0008006" key="13">
    <source>
        <dbReference type="Google" id="ProtNLM"/>
    </source>
</evidence>
<dbReference type="GO" id="GO:0005047">
    <property type="term" value="F:signal recognition particle binding"/>
    <property type="evidence" value="ECO:0007669"/>
    <property type="project" value="TreeGrafter"/>
</dbReference>
<evidence type="ECO:0000256" key="7">
    <source>
        <dbReference type="ARBA" id="ARBA00023134"/>
    </source>
</evidence>
<feature type="non-terminal residue" evidence="12">
    <location>
        <position position="247"/>
    </location>
</feature>
<feature type="domain" description="SRP54-type proteins GTP-binding" evidence="11">
    <location>
        <begin position="94"/>
        <end position="247"/>
    </location>
</feature>
<evidence type="ECO:0000259" key="10">
    <source>
        <dbReference type="SMART" id="SM00382"/>
    </source>
</evidence>
<reference evidence="12" key="1">
    <citation type="journal article" date="2014" name="Front. Microbiol.">
        <title>High frequency of phylogenetically diverse reductive dehalogenase-homologous genes in deep subseafloor sedimentary metagenomes.</title>
        <authorList>
            <person name="Kawai M."/>
            <person name="Futagami T."/>
            <person name="Toyoda A."/>
            <person name="Takaki Y."/>
            <person name="Nishi S."/>
            <person name="Hori S."/>
            <person name="Arai W."/>
            <person name="Tsubouchi T."/>
            <person name="Morono Y."/>
            <person name="Uchiyama I."/>
            <person name="Ito T."/>
            <person name="Fujiyama A."/>
            <person name="Inagaki F."/>
            <person name="Takami H."/>
        </authorList>
    </citation>
    <scope>NUCLEOTIDE SEQUENCE</scope>
    <source>
        <strain evidence="12">Expedition CK06-06</strain>
    </source>
</reference>
<keyword evidence="8" id="KW-0472">Membrane</keyword>
<protein>
    <recommendedName>
        <fullName evidence="13">SRP54-type proteins GTP-binding domain-containing protein</fullName>
    </recommendedName>
</protein>
<dbReference type="PANTHER" id="PTHR43134">
    <property type="entry name" value="SIGNAL RECOGNITION PARTICLE RECEPTOR SUBUNIT ALPHA"/>
    <property type="match status" value="1"/>
</dbReference>
<dbReference type="SMART" id="SM00962">
    <property type="entry name" value="SRP54"/>
    <property type="match status" value="1"/>
</dbReference>
<evidence type="ECO:0000256" key="5">
    <source>
        <dbReference type="ARBA" id="ARBA00022741"/>
    </source>
</evidence>
<dbReference type="Pfam" id="PF02881">
    <property type="entry name" value="SRP54_N"/>
    <property type="match status" value="1"/>
</dbReference>
<evidence type="ECO:0000256" key="3">
    <source>
        <dbReference type="ARBA" id="ARBA00022475"/>
    </source>
</evidence>
<dbReference type="Pfam" id="PF00448">
    <property type="entry name" value="SRP54"/>
    <property type="match status" value="1"/>
</dbReference>
<sequence>EEAVKVDKKPSRTIDERKLDGLLWDLEMGLLESDVAYSVIDSIKNDVKEEIKNTPFSRLRSGDFVETVLKNAISHVLTTNDFDFNKYIEKSKKPVVIMFIGVNGTGKTLSIAKIAHMLLKQGKTCVMAAGDTFRAGAIEQLTIHADNLGVKIVKHGHGSDPAAVAYDAIEHAKAKHKDVVLLDTAGRMQTNYNLMDEMAKIKRVAKPDLIIFVGDALSGNDAVEQAKRFNEVVGIDGVILTKVDTDA</sequence>
<name>X1CXY3_9ZZZZ</name>
<dbReference type="InterPro" id="IPR042101">
    <property type="entry name" value="SRP54_N_sf"/>
</dbReference>
<keyword evidence="4" id="KW-0963">Cytoplasm</keyword>
<comment type="subcellular location">
    <subcellularLocation>
        <location evidence="1">Cell membrane</location>
        <topology evidence="1">Peripheral membrane protein</topology>
        <orientation evidence="1">Cytoplasmic side</orientation>
    </subcellularLocation>
</comment>
<dbReference type="GO" id="GO:0003924">
    <property type="term" value="F:GTPase activity"/>
    <property type="evidence" value="ECO:0007669"/>
    <property type="project" value="TreeGrafter"/>
</dbReference>
<dbReference type="GO" id="GO:0005737">
    <property type="term" value="C:cytoplasm"/>
    <property type="evidence" value="ECO:0007669"/>
    <property type="project" value="UniProtKB-ARBA"/>
</dbReference>
<comment type="similarity">
    <text evidence="2">Belongs to the GTP-binding SRP family.</text>
</comment>
<accession>X1CXY3</accession>
<gene>
    <name evidence="12" type="ORF">S01H4_27076</name>
</gene>
<organism evidence="12">
    <name type="scientific">marine sediment metagenome</name>
    <dbReference type="NCBI Taxonomy" id="412755"/>
    <lineage>
        <taxon>unclassified sequences</taxon>
        <taxon>metagenomes</taxon>
        <taxon>ecological metagenomes</taxon>
    </lineage>
</organism>
<keyword evidence="6" id="KW-0378">Hydrolase</keyword>
<evidence type="ECO:0000256" key="1">
    <source>
        <dbReference type="ARBA" id="ARBA00004413"/>
    </source>
</evidence>
<dbReference type="InterPro" id="IPR004390">
    <property type="entry name" value="SR_rcpt_FtsY"/>
</dbReference>
<dbReference type="EMBL" id="BART01013162">
    <property type="protein sequence ID" value="GAG89076.1"/>
    <property type="molecule type" value="Genomic_DNA"/>
</dbReference>
<evidence type="ECO:0000256" key="2">
    <source>
        <dbReference type="ARBA" id="ARBA00008531"/>
    </source>
</evidence>
<evidence type="ECO:0000259" key="11">
    <source>
        <dbReference type="SMART" id="SM00962"/>
    </source>
</evidence>
<dbReference type="InterPro" id="IPR003593">
    <property type="entry name" value="AAA+_ATPase"/>
</dbReference>
<evidence type="ECO:0000256" key="4">
    <source>
        <dbReference type="ARBA" id="ARBA00022490"/>
    </source>
</evidence>
<keyword evidence="5" id="KW-0547">Nucleotide-binding</keyword>
<dbReference type="AlphaFoldDB" id="X1CXY3"/>
<dbReference type="Gene3D" id="1.20.120.140">
    <property type="entry name" value="Signal recognition particle SRP54, nucleotide-binding domain"/>
    <property type="match status" value="1"/>
</dbReference>
<dbReference type="InterPro" id="IPR027417">
    <property type="entry name" value="P-loop_NTPase"/>
</dbReference>
<keyword evidence="9" id="KW-0675">Receptor</keyword>
<feature type="non-terminal residue" evidence="12">
    <location>
        <position position="1"/>
    </location>
</feature>
<evidence type="ECO:0000313" key="12">
    <source>
        <dbReference type="EMBL" id="GAG89076.1"/>
    </source>
</evidence>
<dbReference type="SMART" id="SM00382">
    <property type="entry name" value="AAA"/>
    <property type="match status" value="1"/>
</dbReference>
<dbReference type="SUPFAM" id="SSF52540">
    <property type="entry name" value="P-loop containing nucleoside triphosphate hydrolases"/>
    <property type="match status" value="1"/>
</dbReference>
<dbReference type="GO" id="GO:0005886">
    <property type="term" value="C:plasma membrane"/>
    <property type="evidence" value="ECO:0007669"/>
    <property type="project" value="UniProtKB-SubCell"/>
</dbReference>
<dbReference type="GO" id="GO:0005525">
    <property type="term" value="F:GTP binding"/>
    <property type="evidence" value="ECO:0007669"/>
    <property type="project" value="UniProtKB-KW"/>
</dbReference>
<keyword evidence="3" id="KW-1003">Cell membrane</keyword>
<evidence type="ECO:0000256" key="6">
    <source>
        <dbReference type="ARBA" id="ARBA00022801"/>
    </source>
</evidence>
<dbReference type="InterPro" id="IPR000897">
    <property type="entry name" value="SRP54_GTPase_dom"/>
</dbReference>
<dbReference type="Gene3D" id="3.40.50.300">
    <property type="entry name" value="P-loop containing nucleotide triphosphate hydrolases"/>
    <property type="match status" value="1"/>
</dbReference>
<comment type="caution">
    <text evidence="12">The sequence shown here is derived from an EMBL/GenBank/DDBJ whole genome shotgun (WGS) entry which is preliminary data.</text>
</comment>
<feature type="domain" description="AAA+ ATPase" evidence="10">
    <location>
        <begin position="93"/>
        <end position="240"/>
    </location>
</feature>
<evidence type="ECO:0000256" key="8">
    <source>
        <dbReference type="ARBA" id="ARBA00023136"/>
    </source>
</evidence>
<evidence type="ECO:0000256" key="9">
    <source>
        <dbReference type="ARBA" id="ARBA00023170"/>
    </source>
</evidence>
<dbReference type="NCBIfam" id="TIGR00064">
    <property type="entry name" value="ftsY"/>
    <property type="match status" value="1"/>
</dbReference>